<dbReference type="EMBL" id="KE343582">
    <property type="protein sequence ID" value="EXB36427.1"/>
    <property type="molecule type" value="Genomic_DNA"/>
</dbReference>
<dbReference type="AlphaFoldDB" id="W9QN33"/>
<evidence type="ECO:0000313" key="2">
    <source>
        <dbReference type="Proteomes" id="UP000030645"/>
    </source>
</evidence>
<name>W9QN33_9ROSA</name>
<gene>
    <name evidence="1" type="ORF">L484_009994</name>
</gene>
<evidence type="ECO:0000313" key="1">
    <source>
        <dbReference type="EMBL" id="EXB36427.1"/>
    </source>
</evidence>
<protein>
    <recommendedName>
        <fullName evidence="3">Pentatricopeptide repeat-containing protein</fullName>
    </recommendedName>
</protein>
<dbReference type="Proteomes" id="UP000030645">
    <property type="component" value="Unassembled WGS sequence"/>
</dbReference>
<proteinExistence type="predicted"/>
<dbReference type="STRING" id="981085.W9QN33"/>
<evidence type="ECO:0008006" key="3">
    <source>
        <dbReference type="Google" id="ProtNLM"/>
    </source>
</evidence>
<dbReference type="eggNOG" id="KOG4197">
    <property type="taxonomic scope" value="Eukaryota"/>
</dbReference>
<keyword evidence="2" id="KW-1185">Reference proteome</keyword>
<organism evidence="1 2">
    <name type="scientific">Morus notabilis</name>
    <dbReference type="NCBI Taxonomy" id="981085"/>
    <lineage>
        <taxon>Eukaryota</taxon>
        <taxon>Viridiplantae</taxon>
        <taxon>Streptophyta</taxon>
        <taxon>Embryophyta</taxon>
        <taxon>Tracheophyta</taxon>
        <taxon>Spermatophyta</taxon>
        <taxon>Magnoliopsida</taxon>
        <taxon>eudicotyledons</taxon>
        <taxon>Gunneridae</taxon>
        <taxon>Pentapetalae</taxon>
        <taxon>rosids</taxon>
        <taxon>fabids</taxon>
        <taxon>Rosales</taxon>
        <taxon>Moraceae</taxon>
        <taxon>Moreae</taxon>
        <taxon>Morus</taxon>
    </lineage>
</organism>
<accession>W9QN33</accession>
<reference evidence="2" key="1">
    <citation type="submission" date="2013-01" db="EMBL/GenBank/DDBJ databases">
        <title>Draft Genome Sequence of a Mulberry Tree, Morus notabilis C.K. Schneid.</title>
        <authorList>
            <person name="He N."/>
            <person name="Zhao S."/>
        </authorList>
    </citation>
    <scope>NUCLEOTIDE SEQUENCE</scope>
</reference>
<sequence>MNKGRAVEDLEGNLRKGLSKARERFGGKDLTPNFTEGFVKSHEEFENPFCLHDFPEFGTIIRTFLVMGFKQVKLGVLTAGICLSSGLSDISSRGIKKEISTNLCGHRTYQPGHNHVVFRAPEFVAAIGLVRWGCCSGEIIITTLATDEHHYGLRPLQIIVTIQFMIGREKLVEASDVGAVRIMEIIANEREEHTQKNRVFEGNEELCSSLMFHLGKMKAHVEAFSVYNMLRYSKGTMCKAFHEKILHILIAGRLLKDAYVVVKDNGELISAPSMKKFATIFLKSGNINSMNDVLKMIHGFGCKIDQDLFRMAISRYIMKPEKKDLLLQLLQWMSGNGYVVNSSTRNLILKNSHLFGRQLIAEILSKQQMMLKASKSN</sequence>